<name>A0ACB0ERV7_RANTA</name>
<dbReference type="Proteomes" id="UP001162501">
    <property type="component" value="Chromosome 24"/>
</dbReference>
<protein>
    <submittedName>
        <fullName evidence="1">Uncharacterized protein</fullName>
    </submittedName>
</protein>
<reference evidence="1" key="1">
    <citation type="submission" date="2023-05" db="EMBL/GenBank/DDBJ databases">
        <authorList>
            <consortium name="ELIXIR-Norway"/>
        </authorList>
    </citation>
    <scope>NUCLEOTIDE SEQUENCE</scope>
</reference>
<organism evidence="1 2">
    <name type="scientific">Rangifer tarandus platyrhynchus</name>
    <name type="common">Svalbard reindeer</name>
    <dbReference type="NCBI Taxonomy" id="3082113"/>
    <lineage>
        <taxon>Eukaryota</taxon>
        <taxon>Metazoa</taxon>
        <taxon>Chordata</taxon>
        <taxon>Craniata</taxon>
        <taxon>Vertebrata</taxon>
        <taxon>Euteleostomi</taxon>
        <taxon>Mammalia</taxon>
        <taxon>Eutheria</taxon>
        <taxon>Laurasiatheria</taxon>
        <taxon>Artiodactyla</taxon>
        <taxon>Ruminantia</taxon>
        <taxon>Pecora</taxon>
        <taxon>Cervidae</taxon>
        <taxon>Odocoileinae</taxon>
        <taxon>Rangifer</taxon>
    </lineage>
</organism>
<sequence length="219" mass="23070">MVPSSRPLRQKLMTCTHVSLHGGHGVGVFPCLSARFPPKGVLVPVCALCVCPGGDNRAVICPVRPPEEALLAVNTLLCTSGRPGSLAAARVRMRGGDLGPVCGARPPASGSRVFVDRSVLAPVSGCVCSRVAARRCLTARTKASADRQGRVRRARHTHPRAWAGGVLGSALRCPWLPLQLCSDAAPRSPPPPPPPQFGANADLEVKLPFQLLLRGWVLP</sequence>
<accession>A0ACB0ERV7</accession>
<evidence type="ECO:0000313" key="2">
    <source>
        <dbReference type="Proteomes" id="UP001162501"/>
    </source>
</evidence>
<evidence type="ECO:0000313" key="1">
    <source>
        <dbReference type="EMBL" id="CAI9703023.1"/>
    </source>
</evidence>
<gene>
    <name evidence="1" type="ORF">MRATA1EN3_LOCUS14236</name>
</gene>
<dbReference type="EMBL" id="OX596108">
    <property type="protein sequence ID" value="CAI9703023.1"/>
    <property type="molecule type" value="Genomic_DNA"/>
</dbReference>
<proteinExistence type="predicted"/>